<dbReference type="Proteomes" id="UP001374803">
    <property type="component" value="Chromosome"/>
</dbReference>
<dbReference type="SUPFAM" id="SSF52540">
    <property type="entry name" value="P-loop containing nucleoside triphosphate hydrolases"/>
    <property type="match status" value="1"/>
</dbReference>
<dbReference type="Pfam" id="PF00005">
    <property type="entry name" value="ABC_tran"/>
    <property type="match status" value="1"/>
</dbReference>
<sequence>MGRTLEVLRGIDLSIHEGEIVAVVGQSGAGKSTFLHCLGTLDIPTSGSLRLAGEELTQVTSSRLADIRNRTIGFVFQFHHLLPEFNAVENVLMPGLIQGRSRRDLEPRARALLEEVGLKDRILHRPGELSGGEQQRVALARALVLEPKLLLADEPTGNLDSSTSAQIHDLFFTINKQRGTTIVVVTHNLALAASMPRVVTLKDGRVEKDERRNAVAEVQNSATA</sequence>
<dbReference type="PANTHER" id="PTHR24220:SF689">
    <property type="entry name" value="LIPOPROTEIN-RELEASING SYSTEM ATP-BINDING PROTEIN LOLD"/>
    <property type="match status" value="1"/>
</dbReference>
<comment type="similarity">
    <text evidence="1">Belongs to the ABC transporter superfamily.</text>
</comment>
<dbReference type="InterPro" id="IPR003439">
    <property type="entry name" value="ABC_transporter-like_ATP-bd"/>
</dbReference>
<feature type="domain" description="ABC transporter" evidence="5">
    <location>
        <begin position="1"/>
        <end position="224"/>
    </location>
</feature>
<dbReference type="InterPro" id="IPR027417">
    <property type="entry name" value="P-loop_NTPase"/>
</dbReference>
<dbReference type="SMART" id="SM00382">
    <property type="entry name" value="AAA"/>
    <property type="match status" value="1"/>
</dbReference>
<keyword evidence="7" id="KW-1185">Reference proteome</keyword>
<dbReference type="PROSITE" id="PS00211">
    <property type="entry name" value="ABC_TRANSPORTER_1"/>
    <property type="match status" value="1"/>
</dbReference>
<keyword evidence="4 6" id="KW-0067">ATP-binding</keyword>
<proteinExistence type="inferred from homology"/>
<organism evidence="6 7">
    <name type="scientific">Pendulispora rubella</name>
    <dbReference type="NCBI Taxonomy" id="2741070"/>
    <lineage>
        <taxon>Bacteria</taxon>
        <taxon>Pseudomonadati</taxon>
        <taxon>Myxococcota</taxon>
        <taxon>Myxococcia</taxon>
        <taxon>Myxococcales</taxon>
        <taxon>Sorangiineae</taxon>
        <taxon>Pendulisporaceae</taxon>
        <taxon>Pendulispora</taxon>
    </lineage>
</organism>
<dbReference type="InterPro" id="IPR017871">
    <property type="entry name" value="ABC_transporter-like_CS"/>
</dbReference>
<keyword evidence="2" id="KW-0813">Transport</keyword>
<dbReference type="PANTHER" id="PTHR24220">
    <property type="entry name" value="IMPORT ATP-BINDING PROTEIN"/>
    <property type="match status" value="1"/>
</dbReference>
<evidence type="ECO:0000256" key="2">
    <source>
        <dbReference type="ARBA" id="ARBA00022448"/>
    </source>
</evidence>
<evidence type="ECO:0000256" key="1">
    <source>
        <dbReference type="ARBA" id="ARBA00005417"/>
    </source>
</evidence>
<dbReference type="RefSeq" id="WP_394840459.1">
    <property type="nucleotide sequence ID" value="NZ_CP089929.1"/>
</dbReference>
<evidence type="ECO:0000313" key="7">
    <source>
        <dbReference type="Proteomes" id="UP001374803"/>
    </source>
</evidence>
<dbReference type="Gene3D" id="3.40.50.300">
    <property type="entry name" value="P-loop containing nucleotide triphosphate hydrolases"/>
    <property type="match status" value="1"/>
</dbReference>
<name>A0ABZ2LLZ3_9BACT</name>
<dbReference type="CDD" id="cd03255">
    <property type="entry name" value="ABC_MJ0796_LolCDE_FtsE"/>
    <property type="match status" value="1"/>
</dbReference>
<dbReference type="GO" id="GO:0005524">
    <property type="term" value="F:ATP binding"/>
    <property type="evidence" value="ECO:0007669"/>
    <property type="project" value="UniProtKB-KW"/>
</dbReference>
<dbReference type="InterPro" id="IPR017911">
    <property type="entry name" value="MacB-like_ATP-bd"/>
</dbReference>
<evidence type="ECO:0000256" key="3">
    <source>
        <dbReference type="ARBA" id="ARBA00022741"/>
    </source>
</evidence>
<accession>A0ABZ2LLZ3</accession>
<evidence type="ECO:0000313" key="6">
    <source>
        <dbReference type="EMBL" id="WXB10786.1"/>
    </source>
</evidence>
<dbReference type="InterPro" id="IPR015854">
    <property type="entry name" value="ABC_transpr_LolD-like"/>
</dbReference>
<evidence type="ECO:0000259" key="5">
    <source>
        <dbReference type="PROSITE" id="PS50893"/>
    </source>
</evidence>
<reference evidence="6" key="1">
    <citation type="submission" date="2021-12" db="EMBL/GenBank/DDBJ databases">
        <title>Discovery of the Pendulisporaceae a myxobacterial family with distinct sporulation behavior and unique specialized metabolism.</title>
        <authorList>
            <person name="Garcia R."/>
            <person name="Popoff A."/>
            <person name="Bader C.D."/>
            <person name="Loehr J."/>
            <person name="Walesch S."/>
            <person name="Walt C."/>
            <person name="Boldt J."/>
            <person name="Bunk B."/>
            <person name="Haeckl F.J.F.P.J."/>
            <person name="Gunesch A.P."/>
            <person name="Birkelbach J."/>
            <person name="Nuebel U."/>
            <person name="Pietschmann T."/>
            <person name="Bach T."/>
            <person name="Mueller R."/>
        </authorList>
    </citation>
    <scope>NUCLEOTIDE SEQUENCE</scope>
    <source>
        <strain evidence="6">MSr11367</strain>
    </source>
</reference>
<evidence type="ECO:0000256" key="4">
    <source>
        <dbReference type="ARBA" id="ARBA00022840"/>
    </source>
</evidence>
<gene>
    <name evidence="6" type="ORF">LVJ94_38890</name>
</gene>
<dbReference type="PROSITE" id="PS50893">
    <property type="entry name" value="ABC_TRANSPORTER_2"/>
    <property type="match status" value="1"/>
</dbReference>
<dbReference type="InterPro" id="IPR003593">
    <property type="entry name" value="AAA+_ATPase"/>
</dbReference>
<protein>
    <submittedName>
        <fullName evidence="6">ABC transporter ATP-binding protein</fullName>
    </submittedName>
</protein>
<dbReference type="EMBL" id="CP089983">
    <property type="protein sequence ID" value="WXB10786.1"/>
    <property type="molecule type" value="Genomic_DNA"/>
</dbReference>
<keyword evidence="3" id="KW-0547">Nucleotide-binding</keyword>